<keyword evidence="2" id="KW-1185">Reference proteome</keyword>
<reference evidence="1" key="1">
    <citation type="submission" date="2023-07" db="EMBL/GenBank/DDBJ databases">
        <authorList>
            <consortium name="AG Swart"/>
            <person name="Singh M."/>
            <person name="Singh A."/>
            <person name="Seah K."/>
            <person name="Emmerich C."/>
        </authorList>
    </citation>
    <scope>NUCLEOTIDE SEQUENCE</scope>
    <source>
        <strain evidence="1">DP1</strain>
    </source>
</reference>
<comment type="caution">
    <text evidence="1">The sequence shown here is derived from an EMBL/GenBank/DDBJ whole genome shotgun (WGS) entry which is preliminary data.</text>
</comment>
<name>A0AAD1XKX0_EUPCR</name>
<dbReference type="EMBL" id="CAMPGE010016134">
    <property type="protein sequence ID" value="CAI2374711.1"/>
    <property type="molecule type" value="Genomic_DNA"/>
</dbReference>
<protein>
    <submittedName>
        <fullName evidence="1">Uncharacterized protein</fullName>
    </submittedName>
</protein>
<evidence type="ECO:0000313" key="1">
    <source>
        <dbReference type="EMBL" id="CAI2374711.1"/>
    </source>
</evidence>
<evidence type="ECO:0000313" key="2">
    <source>
        <dbReference type="Proteomes" id="UP001295684"/>
    </source>
</evidence>
<proteinExistence type="predicted"/>
<dbReference type="AlphaFoldDB" id="A0AAD1XKX0"/>
<dbReference type="Proteomes" id="UP001295684">
    <property type="component" value="Unassembled WGS sequence"/>
</dbReference>
<gene>
    <name evidence="1" type="ORF">ECRASSUSDP1_LOCUS16068</name>
</gene>
<accession>A0AAD1XKX0</accession>
<organism evidence="1 2">
    <name type="scientific">Euplotes crassus</name>
    <dbReference type="NCBI Taxonomy" id="5936"/>
    <lineage>
        <taxon>Eukaryota</taxon>
        <taxon>Sar</taxon>
        <taxon>Alveolata</taxon>
        <taxon>Ciliophora</taxon>
        <taxon>Intramacronucleata</taxon>
        <taxon>Spirotrichea</taxon>
        <taxon>Hypotrichia</taxon>
        <taxon>Euplotida</taxon>
        <taxon>Euplotidae</taxon>
        <taxon>Moneuplotes</taxon>
    </lineage>
</organism>
<sequence length="72" mass="8539">MTKKEMEQMQLKKVKESELEVCREMKQIPKKDKTCDVMGSGFVPRDNFLVRHTVFENLDLDQVSCNLKYLEK</sequence>